<dbReference type="Proteomes" id="UP000000466">
    <property type="component" value="Chromosome"/>
</dbReference>
<reference evidence="2 3" key="1">
    <citation type="journal article" date="2013" name="Genome Announc.">
        <title>Complete genome sequence of Simiduia agarivorans SA1(T), a marine bacterium able to degrade a variety of polysaccharides.</title>
        <authorList>
            <person name="Lin S.Y."/>
            <person name="Shieh W.Y."/>
            <person name="Chen J.S."/>
            <person name="Tang S.L."/>
        </authorList>
    </citation>
    <scope>NUCLEOTIDE SEQUENCE [LARGE SCALE GENOMIC DNA]</scope>
    <source>
        <strain evidence="3">DSM 21679 / JCM 13881 / BCRC 17597 / SA1</strain>
    </source>
</reference>
<dbReference type="KEGG" id="saga:M5M_16100"/>
<sequence length="133" mass="13833">MPVRRLLILLLNLCLLLSLSAQALSAALHPCMGAAPVAAEASMDAMAGMDHSQHMGMGALESMAGMDDAADHSSMDCCEGADDCPMDQCVLLPATLATGQLQLIWIAGSAEYSSLTGEPASAQFPPYHPPYLA</sequence>
<feature type="signal peptide" evidence="1">
    <location>
        <begin position="1"/>
        <end position="23"/>
    </location>
</feature>
<protein>
    <submittedName>
        <fullName evidence="2">Uncharacterized protein</fullName>
    </submittedName>
</protein>
<evidence type="ECO:0000313" key="2">
    <source>
        <dbReference type="EMBL" id="AFV00353.1"/>
    </source>
</evidence>
<dbReference type="STRING" id="1117647.M5M_16100"/>
<dbReference type="EMBL" id="CP003746">
    <property type="protein sequence ID" value="AFV00353.1"/>
    <property type="molecule type" value="Genomic_DNA"/>
</dbReference>
<dbReference type="HOGENOM" id="CLU_1905346_0_0_6"/>
<evidence type="ECO:0000313" key="3">
    <source>
        <dbReference type="Proteomes" id="UP000000466"/>
    </source>
</evidence>
<proteinExistence type="predicted"/>
<name>K4L2D8_SIMAS</name>
<gene>
    <name evidence="2" type="ordered locus">M5M_16100</name>
</gene>
<organism evidence="2 3">
    <name type="scientific">Simiduia agarivorans (strain DSM 21679 / JCM 13881 / BCRC 17597 / SA1)</name>
    <dbReference type="NCBI Taxonomy" id="1117647"/>
    <lineage>
        <taxon>Bacteria</taxon>
        <taxon>Pseudomonadati</taxon>
        <taxon>Pseudomonadota</taxon>
        <taxon>Gammaproteobacteria</taxon>
        <taxon>Cellvibrionales</taxon>
        <taxon>Cellvibrionaceae</taxon>
        <taxon>Simiduia</taxon>
    </lineage>
</organism>
<accession>K4L2D8</accession>
<feature type="chain" id="PRO_5003881011" evidence="1">
    <location>
        <begin position="24"/>
        <end position="133"/>
    </location>
</feature>
<dbReference type="AlphaFoldDB" id="K4L2D8"/>
<evidence type="ECO:0000256" key="1">
    <source>
        <dbReference type="SAM" id="SignalP"/>
    </source>
</evidence>
<keyword evidence="1" id="KW-0732">Signal</keyword>
<keyword evidence="3" id="KW-1185">Reference proteome</keyword>